<protein>
    <submittedName>
        <fullName evidence="3">Uncharacterized protein</fullName>
    </submittedName>
</protein>
<proteinExistence type="predicted"/>
<keyword evidence="2" id="KW-0812">Transmembrane</keyword>
<evidence type="ECO:0000256" key="1">
    <source>
        <dbReference type="SAM" id="MobiDB-lite"/>
    </source>
</evidence>
<name>A0A918VM52_9SPHN</name>
<dbReference type="EMBL" id="BMZD01000014">
    <property type="protein sequence ID" value="GHA08507.1"/>
    <property type="molecule type" value="Genomic_DNA"/>
</dbReference>
<keyword evidence="2" id="KW-0472">Membrane</keyword>
<feature type="transmembrane region" description="Helical" evidence="2">
    <location>
        <begin position="28"/>
        <end position="47"/>
    </location>
</feature>
<dbReference type="AlphaFoldDB" id="A0A918VM52"/>
<keyword evidence="2" id="KW-1133">Transmembrane helix</keyword>
<evidence type="ECO:0000256" key="2">
    <source>
        <dbReference type="SAM" id="Phobius"/>
    </source>
</evidence>
<keyword evidence="4" id="KW-1185">Reference proteome</keyword>
<evidence type="ECO:0000313" key="3">
    <source>
        <dbReference type="EMBL" id="GHA08507.1"/>
    </source>
</evidence>
<sequence length="161" mass="17640">MSFLKNANPVGAIADFRAVYRDAGPRRWPIMAVSLLTTVGIFSIMAGESWTMPRALPKITYINSWPADRTEEETRAFIAENQARKEERAALEQAASEEGKQVWKTLGKVSGIDVAKIEAEAEAERKAAAAAEKARLEQMTGQKLSEPDTSPQTPPEPAVEP</sequence>
<feature type="region of interest" description="Disordered" evidence="1">
    <location>
        <begin position="128"/>
        <end position="161"/>
    </location>
</feature>
<reference evidence="3" key="2">
    <citation type="submission" date="2020-09" db="EMBL/GenBank/DDBJ databases">
        <authorList>
            <person name="Sun Q."/>
            <person name="Kim S."/>
        </authorList>
    </citation>
    <scope>NUCLEOTIDE SEQUENCE</scope>
    <source>
        <strain evidence="3">KCTC 32422</strain>
    </source>
</reference>
<gene>
    <name evidence="3" type="ORF">GCM10011617_31280</name>
</gene>
<feature type="compositionally biased region" description="Pro residues" evidence="1">
    <location>
        <begin position="152"/>
        <end position="161"/>
    </location>
</feature>
<accession>A0A918VM52</accession>
<organism evidence="3 4">
    <name type="scientific">Novosphingobium arvoryzae</name>
    <dbReference type="NCBI Taxonomy" id="1256514"/>
    <lineage>
        <taxon>Bacteria</taxon>
        <taxon>Pseudomonadati</taxon>
        <taxon>Pseudomonadota</taxon>
        <taxon>Alphaproteobacteria</taxon>
        <taxon>Sphingomonadales</taxon>
        <taxon>Sphingomonadaceae</taxon>
        <taxon>Novosphingobium</taxon>
    </lineage>
</organism>
<evidence type="ECO:0000313" key="4">
    <source>
        <dbReference type="Proteomes" id="UP000634139"/>
    </source>
</evidence>
<feature type="compositionally biased region" description="Polar residues" evidence="1">
    <location>
        <begin position="139"/>
        <end position="151"/>
    </location>
</feature>
<comment type="caution">
    <text evidence="3">The sequence shown here is derived from an EMBL/GenBank/DDBJ whole genome shotgun (WGS) entry which is preliminary data.</text>
</comment>
<dbReference type="Proteomes" id="UP000634139">
    <property type="component" value="Unassembled WGS sequence"/>
</dbReference>
<reference evidence="3" key="1">
    <citation type="journal article" date="2014" name="Int. J. Syst. Evol. Microbiol.">
        <title>Complete genome sequence of Corynebacterium casei LMG S-19264T (=DSM 44701T), isolated from a smear-ripened cheese.</title>
        <authorList>
            <consortium name="US DOE Joint Genome Institute (JGI-PGF)"/>
            <person name="Walter F."/>
            <person name="Albersmeier A."/>
            <person name="Kalinowski J."/>
            <person name="Ruckert C."/>
        </authorList>
    </citation>
    <scope>NUCLEOTIDE SEQUENCE</scope>
    <source>
        <strain evidence="3">KCTC 32422</strain>
    </source>
</reference>